<evidence type="ECO:0000313" key="4">
    <source>
        <dbReference type="Proteomes" id="UP000295711"/>
    </source>
</evidence>
<feature type="coiled-coil region" evidence="1">
    <location>
        <begin position="23"/>
        <end position="50"/>
    </location>
</feature>
<reference evidence="3 4" key="1">
    <citation type="submission" date="2019-03" db="EMBL/GenBank/DDBJ databases">
        <title>Genomic Encyclopedia of Type Strains, Phase IV (KMG-IV): sequencing the most valuable type-strain genomes for metagenomic binning, comparative biology and taxonomic classification.</title>
        <authorList>
            <person name="Goeker M."/>
        </authorList>
    </citation>
    <scope>NUCLEOTIDE SEQUENCE [LARGE SCALE GENOMIC DNA]</scope>
    <source>
        <strain evidence="3 4">DSM 28559</strain>
    </source>
</reference>
<evidence type="ECO:0000313" key="3">
    <source>
        <dbReference type="EMBL" id="TCO82917.1"/>
    </source>
</evidence>
<feature type="region of interest" description="Disordered" evidence="2">
    <location>
        <begin position="119"/>
        <end position="168"/>
    </location>
</feature>
<sequence length="168" mass="20136">MIFKFKLPPKSVPKIDLQEWNEMRTLMEKLQKQSQAMKFAQQEISSLKKQLSETTGFFKGKARKSLEGKIEQSEKQEKRIYTDMEQTVKQAGYPDVQSFARTYQKSEKLVREYNEELRAWENKAEPKKEQSSEPPKKASIREKLHRYKQENRQQQKQTTKKKSMDRER</sequence>
<protein>
    <submittedName>
        <fullName evidence="3">Uncharacterized protein</fullName>
    </submittedName>
</protein>
<proteinExistence type="predicted"/>
<gene>
    <name evidence="3" type="ORF">EV212_11428</name>
</gene>
<comment type="caution">
    <text evidence="3">The sequence shown here is derived from an EMBL/GenBank/DDBJ whole genome shotgun (WGS) entry which is preliminary data.</text>
</comment>
<dbReference type="AlphaFoldDB" id="A0A4V2SDC7"/>
<feature type="compositionally biased region" description="Basic and acidic residues" evidence="2">
    <location>
        <begin position="119"/>
        <end position="153"/>
    </location>
</feature>
<dbReference type="EMBL" id="SLXA01000014">
    <property type="protein sequence ID" value="TCO82917.1"/>
    <property type="molecule type" value="Genomic_DNA"/>
</dbReference>
<dbReference type="Proteomes" id="UP000295711">
    <property type="component" value="Unassembled WGS sequence"/>
</dbReference>
<accession>A0A4V2SDC7</accession>
<dbReference type="RefSeq" id="WP_243115549.1">
    <property type="nucleotide sequence ID" value="NZ_JANKAQ010000015.1"/>
</dbReference>
<evidence type="ECO:0000256" key="1">
    <source>
        <dbReference type="SAM" id="Coils"/>
    </source>
</evidence>
<evidence type="ECO:0000256" key="2">
    <source>
        <dbReference type="SAM" id="MobiDB-lite"/>
    </source>
</evidence>
<keyword evidence="1" id="KW-0175">Coiled coil</keyword>
<name>A0A4V2SDC7_9FIRM</name>
<keyword evidence="4" id="KW-1185">Reference proteome</keyword>
<organism evidence="3 4">
    <name type="scientific">Frisingicoccus caecimuris</name>
    <dbReference type="NCBI Taxonomy" id="1796636"/>
    <lineage>
        <taxon>Bacteria</taxon>
        <taxon>Bacillati</taxon>
        <taxon>Bacillota</taxon>
        <taxon>Clostridia</taxon>
        <taxon>Lachnospirales</taxon>
        <taxon>Lachnospiraceae</taxon>
        <taxon>Frisingicoccus</taxon>
    </lineage>
</organism>